<reference evidence="3" key="1">
    <citation type="journal article" date="2019" name="Int. J. Syst. Evol. Microbiol.">
        <title>The Global Catalogue of Microorganisms (GCM) 10K type strain sequencing project: providing services to taxonomists for standard genome sequencing and annotation.</title>
        <authorList>
            <consortium name="The Broad Institute Genomics Platform"/>
            <consortium name="The Broad Institute Genome Sequencing Center for Infectious Disease"/>
            <person name="Wu L."/>
            <person name="Ma J."/>
        </authorList>
    </citation>
    <scope>NUCLEOTIDE SEQUENCE [LARGE SCALE GENOMIC DNA]</scope>
    <source>
        <strain evidence="3">JCM 17441</strain>
    </source>
</reference>
<dbReference type="Proteomes" id="UP001500620">
    <property type="component" value="Unassembled WGS sequence"/>
</dbReference>
<gene>
    <name evidence="2" type="ORF">GCM10022255_048650</name>
</gene>
<evidence type="ECO:0000313" key="2">
    <source>
        <dbReference type="EMBL" id="GAA4252362.1"/>
    </source>
</evidence>
<organism evidence="2 3">
    <name type="scientific">Dactylosporangium darangshiense</name>
    <dbReference type="NCBI Taxonomy" id="579108"/>
    <lineage>
        <taxon>Bacteria</taxon>
        <taxon>Bacillati</taxon>
        <taxon>Actinomycetota</taxon>
        <taxon>Actinomycetes</taxon>
        <taxon>Micromonosporales</taxon>
        <taxon>Micromonosporaceae</taxon>
        <taxon>Dactylosporangium</taxon>
    </lineage>
</organism>
<evidence type="ECO:0000256" key="1">
    <source>
        <dbReference type="SAM" id="MobiDB-lite"/>
    </source>
</evidence>
<feature type="region of interest" description="Disordered" evidence="1">
    <location>
        <begin position="53"/>
        <end position="73"/>
    </location>
</feature>
<name>A0ABP8DC65_9ACTN</name>
<keyword evidence="3" id="KW-1185">Reference proteome</keyword>
<accession>A0ABP8DC65</accession>
<sequence>MAWASLARVPRVPCWCVAVVFEPLRVLRTSVLMAGFSLSIRYRMTGAATNPPGFGGARTGMPAMKQAMRRTRS</sequence>
<evidence type="ECO:0008006" key="4">
    <source>
        <dbReference type="Google" id="ProtNLM"/>
    </source>
</evidence>
<evidence type="ECO:0000313" key="3">
    <source>
        <dbReference type="Proteomes" id="UP001500620"/>
    </source>
</evidence>
<protein>
    <recommendedName>
        <fullName evidence="4">Secreted protein</fullName>
    </recommendedName>
</protein>
<comment type="caution">
    <text evidence="2">The sequence shown here is derived from an EMBL/GenBank/DDBJ whole genome shotgun (WGS) entry which is preliminary data.</text>
</comment>
<proteinExistence type="predicted"/>
<dbReference type="EMBL" id="BAABAT010000013">
    <property type="protein sequence ID" value="GAA4252362.1"/>
    <property type="molecule type" value="Genomic_DNA"/>
</dbReference>